<dbReference type="AlphaFoldDB" id="A0A433HA13"/>
<evidence type="ECO:0000313" key="2">
    <source>
        <dbReference type="Proteomes" id="UP000267430"/>
    </source>
</evidence>
<dbReference type="EMBL" id="RYZZ01000044">
    <property type="protein sequence ID" value="RUQ25103.1"/>
    <property type="molecule type" value="Genomic_DNA"/>
</dbReference>
<name>A0A433HA13_9BACI</name>
<gene>
    <name evidence="1" type="ORF">ELQ35_20760</name>
</gene>
<comment type="caution">
    <text evidence="1">The sequence shown here is derived from an EMBL/GenBank/DDBJ whole genome shotgun (WGS) entry which is preliminary data.</text>
</comment>
<protein>
    <submittedName>
        <fullName evidence="1">Uncharacterized protein</fullName>
    </submittedName>
</protein>
<dbReference type="Proteomes" id="UP000267430">
    <property type="component" value="Unassembled WGS sequence"/>
</dbReference>
<keyword evidence="2" id="KW-1185">Reference proteome</keyword>
<proteinExistence type="predicted"/>
<evidence type="ECO:0000313" key="1">
    <source>
        <dbReference type="EMBL" id="RUQ25103.1"/>
    </source>
</evidence>
<sequence>MSMKIYDANAERCHGRMNPTIYRFERAAHSFKKAFTGIVNLDAEFQGKGVVAIMAFFGRKPR</sequence>
<organism evidence="1 2">
    <name type="scientific">Peribacillus cavernae</name>
    <dbReference type="NCBI Taxonomy" id="1674310"/>
    <lineage>
        <taxon>Bacteria</taxon>
        <taxon>Bacillati</taxon>
        <taxon>Bacillota</taxon>
        <taxon>Bacilli</taxon>
        <taxon>Bacillales</taxon>
        <taxon>Bacillaceae</taxon>
        <taxon>Peribacillus</taxon>
    </lineage>
</organism>
<dbReference type="OrthoDB" id="7182479at2"/>
<accession>A0A433HA13</accession>
<reference evidence="1 2" key="1">
    <citation type="submission" date="2018-12" db="EMBL/GenBank/DDBJ databases">
        <title>Bacillus chawlae sp. nov., Bacillus glennii sp. nov., and Bacillus saganii sp. nov. Isolated from the Vehicle Assembly Building at Kennedy Space Center where the Viking Spacecraft were Assembled.</title>
        <authorList>
            <person name="Seuylemezian A."/>
            <person name="Vaishampayan P."/>
        </authorList>
    </citation>
    <scope>NUCLEOTIDE SEQUENCE [LARGE SCALE GENOMIC DNA]</scope>
    <source>
        <strain evidence="1 2">L5</strain>
    </source>
</reference>
<dbReference type="RefSeq" id="WP_126867090.1">
    <property type="nucleotide sequence ID" value="NZ_JAUSTX010000043.1"/>
</dbReference>